<dbReference type="CDD" id="cd04301">
    <property type="entry name" value="NAT_SF"/>
    <property type="match status" value="1"/>
</dbReference>
<dbReference type="InterPro" id="IPR016181">
    <property type="entry name" value="Acyl_CoA_acyltransferase"/>
</dbReference>
<evidence type="ECO:0000313" key="2">
    <source>
        <dbReference type="EMBL" id="KPL93561.1"/>
    </source>
</evidence>
<dbReference type="InterPro" id="IPR000182">
    <property type="entry name" value="GNAT_dom"/>
</dbReference>
<evidence type="ECO:0000313" key="3">
    <source>
        <dbReference type="Proteomes" id="UP000050463"/>
    </source>
</evidence>
<dbReference type="GO" id="GO:0016747">
    <property type="term" value="F:acyltransferase activity, transferring groups other than amino-acyl groups"/>
    <property type="evidence" value="ECO:0007669"/>
    <property type="project" value="InterPro"/>
</dbReference>
<organism evidence="2 3">
    <name type="scientific">Vibrio splendidus</name>
    <dbReference type="NCBI Taxonomy" id="29497"/>
    <lineage>
        <taxon>Bacteria</taxon>
        <taxon>Pseudomonadati</taxon>
        <taxon>Pseudomonadota</taxon>
        <taxon>Gammaproteobacteria</taxon>
        <taxon>Vibrionales</taxon>
        <taxon>Vibrionaceae</taxon>
        <taxon>Vibrio</taxon>
    </lineage>
</organism>
<feature type="domain" description="N-acetyltransferase" evidence="1">
    <location>
        <begin position="1"/>
        <end position="137"/>
    </location>
</feature>
<dbReference type="Gene3D" id="3.40.630.30">
    <property type="match status" value="1"/>
</dbReference>
<reference evidence="2 3" key="1">
    <citation type="submission" date="2015-08" db="EMBL/GenBank/DDBJ databases">
        <title>Draft Genome Sequence of Vibrio splendidus UCD-SED7.</title>
        <authorList>
            <person name="Lee R.D."/>
            <person name="Lang J.M."/>
            <person name="Coil D.A."/>
            <person name="Jospin G."/>
            <person name="Eisen J.A."/>
        </authorList>
    </citation>
    <scope>NUCLEOTIDE SEQUENCE [LARGE SCALE GENOMIC DNA]</scope>
    <source>
        <strain evidence="2 3">UCD-SED7</strain>
    </source>
</reference>
<gene>
    <name evidence="2" type="ORF">AN168_16525</name>
</gene>
<evidence type="ECO:0000259" key="1">
    <source>
        <dbReference type="PROSITE" id="PS51186"/>
    </source>
</evidence>
<protein>
    <submittedName>
        <fullName evidence="2">GCN5 family acetyltransferase</fullName>
    </submittedName>
</protein>
<dbReference type="Pfam" id="PF00583">
    <property type="entry name" value="Acetyltransf_1"/>
    <property type="match status" value="1"/>
</dbReference>
<dbReference type="EMBL" id="LIZK01000006">
    <property type="protein sequence ID" value="KPL93561.1"/>
    <property type="molecule type" value="Genomic_DNA"/>
</dbReference>
<dbReference type="SUPFAM" id="SSF55729">
    <property type="entry name" value="Acyl-CoA N-acyltransferases (Nat)"/>
    <property type="match status" value="1"/>
</dbReference>
<name>A0A837NMQ0_VIBSP</name>
<dbReference type="AlphaFoldDB" id="A0A837NMQ0"/>
<sequence>MNIEVLDNPEQELIDYLDKKIDEFNWANWEVNERLPLAAQIKNNSGEVIAGATARSFGDWLLLDTLWVSDELRGRNIGSKILNEIEKAGIERGCKKCLLDTLNFQAMPFYEKHGYVTQWTQEGYPKDGCKYFMVKML</sequence>
<accession>A0A837NMQ0</accession>
<comment type="caution">
    <text evidence="2">The sequence shown here is derived from an EMBL/GenBank/DDBJ whole genome shotgun (WGS) entry which is preliminary data.</text>
</comment>
<dbReference type="Proteomes" id="UP000050463">
    <property type="component" value="Unassembled WGS sequence"/>
</dbReference>
<proteinExistence type="predicted"/>
<keyword evidence="2" id="KW-0808">Transferase</keyword>
<dbReference type="RefSeq" id="WP_054547786.1">
    <property type="nucleotide sequence ID" value="NZ_LIZK01000006.1"/>
</dbReference>
<dbReference type="PROSITE" id="PS51186">
    <property type="entry name" value="GNAT"/>
    <property type="match status" value="1"/>
</dbReference>